<keyword evidence="5 6" id="KW-0413">Isomerase</keyword>
<dbReference type="InterPro" id="IPR001753">
    <property type="entry name" value="Enoyl-CoA_hydra/iso"/>
</dbReference>
<keyword evidence="4" id="KW-0443">Lipid metabolism</keyword>
<dbReference type="GO" id="GO:0005739">
    <property type="term" value="C:mitochondrion"/>
    <property type="evidence" value="ECO:0007669"/>
    <property type="project" value="TreeGrafter"/>
</dbReference>
<evidence type="ECO:0000256" key="3">
    <source>
        <dbReference type="ARBA" id="ARBA00022832"/>
    </source>
</evidence>
<comment type="similarity">
    <text evidence="2">Belongs to the enoyl-CoA hydratase/isomerase family.</text>
</comment>
<keyword evidence="3" id="KW-0276">Fatty acid metabolism</keyword>
<protein>
    <submittedName>
        <fullName evidence="6">Enoyl-CoA hydratase/isomerase family protein</fullName>
    </submittedName>
</protein>
<dbReference type="InterPro" id="IPR045002">
    <property type="entry name" value="Ech1-like"/>
</dbReference>
<dbReference type="PANTHER" id="PTHR43149">
    <property type="entry name" value="ENOYL-COA HYDRATASE"/>
    <property type="match status" value="1"/>
</dbReference>
<evidence type="ECO:0000256" key="2">
    <source>
        <dbReference type="ARBA" id="ARBA00005254"/>
    </source>
</evidence>
<evidence type="ECO:0000256" key="1">
    <source>
        <dbReference type="ARBA" id="ARBA00005005"/>
    </source>
</evidence>
<proteinExistence type="inferred from homology"/>
<comment type="pathway">
    <text evidence="1">Lipid metabolism; fatty acid beta-oxidation.</text>
</comment>
<dbReference type="STRING" id="1160509.A0A3N4HXP0"/>
<accession>A0A3N4HXP0</accession>
<dbReference type="CDD" id="cd06558">
    <property type="entry name" value="crotonase-like"/>
    <property type="match status" value="1"/>
</dbReference>
<dbReference type="PANTHER" id="PTHR43149:SF1">
    <property type="entry name" value="DELTA(3,5)-DELTA(2,4)-DIENOYL-COA ISOMERASE, MITOCHONDRIAL"/>
    <property type="match status" value="1"/>
</dbReference>
<evidence type="ECO:0000313" key="7">
    <source>
        <dbReference type="Proteomes" id="UP000275078"/>
    </source>
</evidence>
<dbReference type="UniPathway" id="UPA00659"/>
<dbReference type="OrthoDB" id="14970at2759"/>
<evidence type="ECO:0000256" key="5">
    <source>
        <dbReference type="ARBA" id="ARBA00023235"/>
    </source>
</evidence>
<dbReference type="AlphaFoldDB" id="A0A3N4HXP0"/>
<reference evidence="6 7" key="1">
    <citation type="journal article" date="2018" name="Nat. Ecol. Evol.">
        <title>Pezizomycetes genomes reveal the molecular basis of ectomycorrhizal truffle lifestyle.</title>
        <authorList>
            <person name="Murat C."/>
            <person name="Payen T."/>
            <person name="Noel B."/>
            <person name="Kuo A."/>
            <person name="Morin E."/>
            <person name="Chen J."/>
            <person name="Kohler A."/>
            <person name="Krizsan K."/>
            <person name="Balestrini R."/>
            <person name="Da Silva C."/>
            <person name="Montanini B."/>
            <person name="Hainaut M."/>
            <person name="Levati E."/>
            <person name="Barry K.W."/>
            <person name="Belfiori B."/>
            <person name="Cichocki N."/>
            <person name="Clum A."/>
            <person name="Dockter R.B."/>
            <person name="Fauchery L."/>
            <person name="Guy J."/>
            <person name="Iotti M."/>
            <person name="Le Tacon F."/>
            <person name="Lindquist E.A."/>
            <person name="Lipzen A."/>
            <person name="Malagnac F."/>
            <person name="Mello A."/>
            <person name="Molinier V."/>
            <person name="Miyauchi S."/>
            <person name="Poulain J."/>
            <person name="Riccioni C."/>
            <person name="Rubini A."/>
            <person name="Sitrit Y."/>
            <person name="Splivallo R."/>
            <person name="Traeger S."/>
            <person name="Wang M."/>
            <person name="Zifcakova L."/>
            <person name="Wipf D."/>
            <person name="Zambonelli A."/>
            <person name="Paolocci F."/>
            <person name="Nowrousian M."/>
            <person name="Ottonello S."/>
            <person name="Baldrian P."/>
            <person name="Spatafora J.W."/>
            <person name="Henrissat B."/>
            <person name="Nagy L.G."/>
            <person name="Aury J.M."/>
            <person name="Wincker P."/>
            <person name="Grigoriev I.V."/>
            <person name="Bonfante P."/>
            <person name="Martin F.M."/>
        </authorList>
    </citation>
    <scope>NUCLEOTIDE SEQUENCE [LARGE SCALE GENOMIC DNA]</scope>
    <source>
        <strain evidence="6 7">RN42</strain>
    </source>
</reference>
<dbReference type="SUPFAM" id="SSF52096">
    <property type="entry name" value="ClpP/crotonase"/>
    <property type="match status" value="1"/>
</dbReference>
<dbReference type="Gene3D" id="1.10.12.10">
    <property type="entry name" value="Lyase 2-enoyl-coa Hydratase, Chain A, domain 2"/>
    <property type="match status" value="1"/>
</dbReference>
<evidence type="ECO:0000256" key="4">
    <source>
        <dbReference type="ARBA" id="ARBA00023098"/>
    </source>
</evidence>
<dbReference type="FunFam" id="1.10.12.10:FF:000004">
    <property type="entry name" value="Delta3,5-delta2,4-dienoyl-CoA isomerase"/>
    <property type="match status" value="1"/>
</dbReference>
<name>A0A3N4HXP0_ASCIM</name>
<organism evidence="6 7">
    <name type="scientific">Ascobolus immersus RN42</name>
    <dbReference type="NCBI Taxonomy" id="1160509"/>
    <lineage>
        <taxon>Eukaryota</taxon>
        <taxon>Fungi</taxon>
        <taxon>Dikarya</taxon>
        <taxon>Ascomycota</taxon>
        <taxon>Pezizomycotina</taxon>
        <taxon>Pezizomycetes</taxon>
        <taxon>Pezizales</taxon>
        <taxon>Ascobolaceae</taxon>
        <taxon>Ascobolus</taxon>
    </lineage>
</organism>
<dbReference type="Proteomes" id="UP000275078">
    <property type="component" value="Unassembled WGS sequence"/>
</dbReference>
<sequence>MAAPNTPEFQISFPTPHIAHVEITRPKKLNSFSDSMFTQLGQVFTYLSSPDNLDVRCIVLSGAGPNFTTGLDLQAGLQAAQQDSTKDLFRQNLETQKLIQRWQDDVSAIAKCTKPVIAVMHGYCFGLAIDIASACCIRIASSDAKLSIKEIDIGIAADIGTLSRFPKCVGNLGWVKELAYTGRTFGAAEAEKHGYVQYVEADKESALKKALAVAEQIAGKTPVGIRGVKDVLDYAVDNRVEDGLRYVKVWNGAALQTGDVKEAIMSGMEKRKARYEKL</sequence>
<keyword evidence="7" id="KW-1185">Reference proteome</keyword>
<evidence type="ECO:0000313" key="6">
    <source>
        <dbReference type="EMBL" id="RPA78622.1"/>
    </source>
</evidence>
<dbReference type="GO" id="GO:0006635">
    <property type="term" value="P:fatty acid beta-oxidation"/>
    <property type="evidence" value="ECO:0007669"/>
    <property type="project" value="UniProtKB-UniPathway"/>
</dbReference>
<dbReference type="InterPro" id="IPR029045">
    <property type="entry name" value="ClpP/crotonase-like_dom_sf"/>
</dbReference>
<dbReference type="EMBL" id="ML119709">
    <property type="protein sequence ID" value="RPA78622.1"/>
    <property type="molecule type" value="Genomic_DNA"/>
</dbReference>
<dbReference type="InterPro" id="IPR014748">
    <property type="entry name" value="Enoyl-CoA_hydra_C"/>
</dbReference>
<dbReference type="Gene3D" id="3.90.226.10">
    <property type="entry name" value="2-enoyl-CoA Hydratase, Chain A, domain 1"/>
    <property type="match status" value="1"/>
</dbReference>
<gene>
    <name evidence="6" type="ORF">BJ508DRAFT_416485</name>
</gene>
<dbReference type="Pfam" id="PF00378">
    <property type="entry name" value="ECH_1"/>
    <property type="match status" value="1"/>
</dbReference>
<dbReference type="GO" id="GO:0051750">
    <property type="term" value="F:delta(3,5)-delta(2,4)-dienoyl-CoA isomerase activity"/>
    <property type="evidence" value="ECO:0007669"/>
    <property type="project" value="TreeGrafter"/>
</dbReference>